<dbReference type="SUPFAM" id="SSF69593">
    <property type="entry name" value="Glycerol-3-phosphate (1)-acyltransferase"/>
    <property type="match status" value="1"/>
</dbReference>
<dbReference type="PANTHER" id="PTHR10434:SF9">
    <property type="entry name" value="PHOSPHOLIPID_GLYCEROL ACYLTRANSFERASE DOMAIN-CONTAINING PROTEIN"/>
    <property type="match status" value="1"/>
</dbReference>
<evidence type="ECO:0000313" key="5">
    <source>
        <dbReference type="EMBL" id="OWL98838.1"/>
    </source>
</evidence>
<comment type="caution">
    <text evidence="5">The sequence shown here is derived from an EMBL/GenBank/DDBJ whole genome shotgun (WGS) entry which is preliminary data.</text>
</comment>
<dbReference type="InterPro" id="IPR002123">
    <property type="entry name" value="Plipid/glycerol_acylTrfase"/>
</dbReference>
<dbReference type="Pfam" id="PF01553">
    <property type="entry name" value="Acyltransferase"/>
    <property type="match status" value="1"/>
</dbReference>
<dbReference type="SMR" id="A0A246BT23"/>
<evidence type="ECO:0000256" key="1">
    <source>
        <dbReference type="ARBA" id="ARBA00022679"/>
    </source>
</evidence>
<reference evidence="5 6" key="1">
    <citation type="submission" date="2017-05" db="EMBL/GenBank/DDBJ databases">
        <title>De novo genome assembly of Deniococcus indicus strain DR1.</title>
        <authorList>
            <person name="Chauhan D."/>
            <person name="Yennamalli R.M."/>
            <person name="Priyadarshini R."/>
        </authorList>
    </citation>
    <scope>NUCLEOTIDE SEQUENCE [LARGE SCALE GENOMIC DNA]</scope>
    <source>
        <strain evidence="5 6">DR1</strain>
    </source>
</reference>
<dbReference type="EMBL" id="NHMK01000004">
    <property type="protein sequence ID" value="OWL98838.1"/>
    <property type="molecule type" value="Genomic_DNA"/>
</dbReference>
<name>A0A246BT23_9DEIO</name>
<dbReference type="AlphaFoldDB" id="A0A246BT23"/>
<proteinExistence type="predicted"/>
<dbReference type="SMART" id="SM00563">
    <property type="entry name" value="PlsC"/>
    <property type="match status" value="1"/>
</dbReference>
<dbReference type="GO" id="GO:0006654">
    <property type="term" value="P:phosphatidic acid biosynthetic process"/>
    <property type="evidence" value="ECO:0007669"/>
    <property type="project" value="TreeGrafter"/>
</dbReference>
<organism evidence="5 6">
    <name type="scientific">Deinococcus indicus</name>
    <dbReference type="NCBI Taxonomy" id="223556"/>
    <lineage>
        <taxon>Bacteria</taxon>
        <taxon>Thermotogati</taxon>
        <taxon>Deinococcota</taxon>
        <taxon>Deinococci</taxon>
        <taxon>Deinococcales</taxon>
        <taxon>Deinococcaceae</taxon>
        <taxon>Deinococcus</taxon>
    </lineage>
</organism>
<keyword evidence="2 5" id="KW-0012">Acyltransferase</keyword>
<dbReference type="PANTHER" id="PTHR10434">
    <property type="entry name" value="1-ACYL-SN-GLYCEROL-3-PHOSPHATE ACYLTRANSFERASE"/>
    <property type="match status" value="1"/>
</dbReference>
<accession>A0A246BT23</accession>
<dbReference type="GO" id="GO:0003841">
    <property type="term" value="F:1-acylglycerol-3-phosphate O-acyltransferase activity"/>
    <property type="evidence" value="ECO:0007669"/>
    <property type="project" value="TreeGrafter"/>
</dbReference>
<protein>
    <submittedName>
        <fullName evidence="5">Glycerol acyltransferase</fullName>
    </submittedName>
</protein>
<dbReference type="OrthoDB" id="9803035at2"/>
<evidence type="ECO:0000256" key="3">
    <source>
        <dbReference type="SAM" id="MobiDB-lite"/>
    </source>
</evidence>
<evidence type="ECO:0000259" key="4">
    <source>
        <dbReference type="SMART" id="SM00563"/>
    </source>
</evidence>
<gene>
    <name evidence="5" type="ORF">CBQ26_01050</name>
</gene>
<evidence type="ECO:0000313" key="6">
    <source>
        <dbReference type="Proteomes" id="UP000197208"/>
    </source>
</evidence>
<dbReference type="RefSeq" id="WP_088246758.1">
    <property type="nucleotide sequence ID" value="NZ_BNAM01000027.1"/>
</dbReference>
<keyword evidence="1 5" id="KW-0808">Transferase</keyword>
<feature type="domain" description="Phospholipid/glycerol acyltransferase" evidence="4">
    <location>
        <begin position="42"/>
        <end position="149"/>
    </location>
</feature>
<feature type="region of interest" description="Disordered" evidence="3">
    <location>
        <begin position="186"/>
        <end position="206"/>
    </location>
</feature>
<sequence>MSPLWPGQQHTLGSRLALALMRLAGWTPVLEPPPSLKFVGAAAPHTHNLDFWPGIFWTWATRSPVHFVAKRELFTFPLGVFMRAVGGIALDRRRAGGNFVDAVVEIIEREKELMMVVAPEGTRSAGQYWKTGFYYMALEARVPIGITALDWKRRQVGVIGYVTPTGDIEADFAVIREMLRDVRGHTPANEIPAVPRPAEAGGPSRS</sequence>
<evidence type="ECO:0000256" key="2">
    <source>
        <dbReference type="ARBA" id="ARBA00023315"/>
    </source>
</evidence>
<keyword evidence="6" id="KW-1185">Reference proteome</keyword>
<dbReference type="Proteomes" id="UP000197208">
    <property type="component" value="Unassembled WGS sequence"/>
</dbReference>